<gene>
    <name evidence="1" type="ORF">I4F81_012349</name>
</gene>
<comment type="caution">
    <text evidence="1">The sequence shown here is derived from an EMBL/GenBank/DDBJ whole genome shotgun (WGS) entry which is preliminary data.</text>
</comment>
<organism evidence="1 2">
    <name type="scientific">Pyropia yezoensis</name>
    <name type="common">Susabi-nori</name>
    <name type="synonym">Porphyra yezoensis</name>
    <dbReference type="NCBI Taxonomy" id="2788"/>
    <lineage>
        <taxon>Eukaryota</taxon>
        <taxon>Rhodophyta</taxon>
        <taxon>Bangiophyceae</taxon>
        <taxon>Bangiales</taxon>
        <taxon>Bangiaceae</taxon>
        <taxon>Pyropia</taxon>
    </lineage>
</organism>
<protein>
    <submittedName>
        <fullName evidence="1">Uncharacterized protein</fullName>
    </submittedName>
</protein>
<name>A0ACC3CHU4_PYRYE</name>
<evidence type="ECO:0000313" key="1">
    <source>
        <dbReference type="EMBL" id="KAK1869884.1"/>
    </source>
</evidence>
<accession>A0ACC3CHU4</accession>
<keyword evidence="2" id="KW-1185">Reference proteome</keyword>
<dbReference type="Proteomes" id="UP000798662">
    <property type="component" value="Chromosome 3"/>
</dbReference>
<reference evidence="1" key="1">
    <citation type="submission" date="2019-11" db="EMBL/GenBank/DDBJ databases">
        <title>Nori genome reveals adaptations in red seaweeds to the harsh intertidal environment.</title>
        <authorList>
            <person name="Wang D."/>
            <person name="Mao Y."/>
        </authorList>
    </citation>
    <scope>NUCLEOTIDE SEQUENCE</scope>
    <source>
        <tissue evidence="1">Gametophyte</tissue>
    </source>
</reference>
<sequence>MDVASVHLEWRDVALVVDSAAPSRLRTAPGRLAASLRAVAAGSTAAPPPPAATAATTAAAAAAATLRPTQRALLSGVSGGVRPGQVMAIMGPSGAGKTTLLNLLAGRLEPAAGTATRGSVTVNGTPRVAATFRDSTAYVEQDDAMYAALTVREQIDFTARLRLPQSTPPADRAARVEAVLAELGLTTVADRRVGGGAVRGVSGGERKRTAIGMELVTDPQLILCDEPTAGLDAAAALAVVRTLKTLAEGGGGGDADAGAAGAASRLWMRLGVPKLGRLGLGSPVGAVPDTLRSPTHNYVRLGMEAGVPMHKAGTAWGPSDPPADHVAYIAAAHERHMAAGPSRNGLLSPSKTRGSHRVRFATPVTSQDLAPAVLAGDGAGGAASRAGAYPTSPWYQLWVLLHRAYLLEVRAARSLVATVAQTTAISIILGMTFLRVGRSAAYTTGTATGITTVVRLLGTFGVLVGVLAVINVHTTFPLERLIMLRERAAHSYRTSVYFVAYSVRGMLRGVLLSMLLTVPMAVLAGLRWSAIPAIVTLVILLWCAYESLALVVAAALDDIKTAVSVTPSIFSALVLYSGFLIKPDRLPAGLRWIHHISFLGYAFSGMVRAQLEGATFNAPLECITCMSSGERALTSFGIGSMAGGVWGCAAVLAGTVAALRLLGFAVVLARGPSFAKTM</sequence>
<proteinExistence type="predicted"/>
<dbReference type="EMBL" id="CM020620">
    <property type="protein sequence ID" value="KAK1869884.1"/>
    <property type="molecule type" value="Genomic_DNA"/>
</dbReference>
<evidence type="ECO:0000313" key="2">
    <source>
        <dbReference type="Proteomes" id="UP000798662"/>
    </source>
</evidence>